<dbReference type="SUPFAM" id="SSF56219">
    <property type="entry name" value="DNase I-like"/>
    <property type="match status" value="1"/>
</dbReference>
<dbReference type="Gene3D" id="3.60.10.10">
    <property type="entry name" value="Endonuclease/exonuclease/phosphatase"/>
    <property type="match status" value="1"/>
</dbReference>
<reference evidence="2 3" key="1">
    <citation type="submission" date="2017-08" db="EMBL/GenBank/DDBJ databases">
        <title>Fine stratification of microbial communities through a metagenomic profile of the photic zone.</title>
        <authorList>
            <person name="Haro-Moreno J.M."/>
            <person name="Lopez-Perez M."/>
            <person name="De La Torre J."/>
            <person name="Picazo A."/>
            <person name="Camacho A."/>
            <person name="Rodriguez-Valera F."/>
        </authorList>
    </citation>
    <scope>NUCLEOTIDE SEQUENCE [LARGE SCALE GENOMIC DNA]</scope>
    <source>
        <strain evidence="2">MED-G24</strain>
    </source>
</reference>
<dbReference type="Pfam" id="PF03372">
    <property type="entry name" value="Exo_endo_phos"/>
    <property type="match status" value="1"/>
</dbReference>
<dbReference type="InterPro" id="IPR051916">
    <property type="entry name" value="GPI-anchor_lipid_remodeler"/>
</dbReference>
<dbReference type="PANTHER" id="PTHR14859:SF1">
    <property type="entry name" value="PGAP2-INTERACTING PROTEIN"/>
    <property type="match status" value="1"/>
</dbReference>
<dbReference type="EMBL" id="NTKD01000079">
    <property type="protein sequence ID" value="PDH35901.1"/>
    <property type="molecule type" value="Genomic_DNA"/>
</dbReference>
<dbReference type="InterPro" id="IPR005135">
    <property type="entry name" value="Endo/exonuclease/phosphatase"/>
</dbReference>
<comment type="caution">
    <text evidence="2">The sequence shown here is derived from an EMBL/GenBank/DDBJ whole genome shotgun (WGS) entry which is preliminary data.</text>
</comment>
<protein>
    <recommendedName>
        <fullName evidence="1">Endonuclease/exonuclease/phosphatase domain-containing protein</fullName>
    </recommendedName>
</protein>
<dbReference type="GO" id="GO:0016020">
    <property type="term" value="C:membrane"/>
    <property type="evidence" value="ECO:0007669"/>
    <property type="project" value="GOC"/>
</dbReference>
<accession>A0A2A5WHL9</accession>
<evidence type="ECO:0000313" key="3">
    <source>
        <dbReference type="Proteomes" id="UP000219327"/>
    </source>
</evidence>
<proteinExistence type="predicted"/>
<organism evidence="2 3">
    <name type="scientific">OM182 bacterium MED-G24</name>
    <dbReference type="NCBI Taxonomy" id="1986255"/>
    <lineage>
        <taxon>Bacteria</taxon>
        <taxon>Pseudomonadati</taxon>
        <taxon>Pseudomonadota</taxon>
        <taxon>Gammaproteobacteria</taxon>
        <taxon>OMG group</taxon>
        <taxon>OM182 clade</taxon>
    </lineage>
</organism>
<gene>
    <name evidence="2" type="ORF">CNE99_10490</name>
</gene>
<evidence type="ECO:0000259" key="1">
    <source>
        <dbReference type="Pfam" id="PF03372"/>
    </source>
</evidence>
<evidence type="ECO:0000313" key="2">
    <source>
        <dbReference type="EMBL" id="PDH35901.1"/>
    </source>
</evidence>
<dbReference type="GO" id="GO:0003824">
    <property type="term" value="F:catalytic activity"/>
    <property type="evidence" value="ECO:0007669"/>
    <property type="project" value="InterPro"/>
</dbReference>
<dbReference type="PANTHER" id="PTHR14859">
    <property type="entry name" value="CALCOFLUOR WHITE HYPERSENSITIVE PROTEIN PRECURSOR"/>
    <property type="match status" value="1"/>
</dbReference>
<sequence length="358" mass="40970">MFTRLDVRSARLDRWKLAMRRIVCLSLLVAPLIALPALGESLTVMTFNVENLFDNTHDRGKNDETYLPVQQKQSKSHIDKCNKINVKRWRDQCLYWDWNDAVVDRKLTVIGDAIRQVGDDQGPDIIVFQEVENKRILERLRTEQLKGLGYQPSVLLEGKDIRGIDVAVLSKFPVTDPKLHEIRFPASQRARIGDTRPILEATFNLPDGSLLTGFAVHFPAPFHPTEMRESAYTTLNTLLKRLPADRAVFAAGDFNTTREEDNDKHMLDRWVRDDWEVAHDLCEGCQGTSYYPPRDDWSFLDMVIWRPATGWRMTASYLANETPAQVTPAGTPKRFELPEATGLSDHWPLVMVIEKPAD</sequence>
<feature type="domain" description="Endonuclease/exonuclease/phosphatase" evidence="1">
    <location>
        <begin position="113"/>
        <end position="307"/>
    </location>
</feature>
<dbReference type="Proteomes" id="UP000219327">
    <property type="component" value="Unassembled WGS sequence"/>
</dbReference>
<dbReference type="GO" id="GO:0006506">
    <property type="term" value="P:GPI anchor biosynthetic process"/>
    <property type="evidence" value="ECO:0007669"/>
    <property type="project" value="TreeGrafter"/>
</dbReference>
<dbReference type="AlphaFoldDB" id="A0A2A5WHL9"/>
<name>A0A2A5WHL9_9GAMM</name>
<dbReference type="InterPro" id="IPR036691">
    <property type="entry name" value="Endo/exonu/phosph_ase_sf"/>
</dbReference>